<evidence type="ECO:0008006" key="4">
    <source>
        <dbReference type="Google" id="ProtNLM"/>
    </source>
</evidence>
<dbReference type="GO" id="GO:0005730">
    <property type="term" value="C:nucleolus"/>
    <property type="evidence" value="ECO:0007669"/>
    <property type="project" value="InterPro"/>
</dbReference>
<evidence type="ECO:0000313" key="2">
    <source>
        <dbReference type="EMBL" id="KAK2566295.1"/>
    </source>
</evidence>
<dbReference type="InterPro" id="IPR006594">
    <property type="entry name" value="LisH"/>
</dbReference>
<reference evidence="2" key="1">
    <citation type="journal article" date="2023" name="G3 (Bethesda)">
        <title>Whole genome assembly and annotation of the endangered Caribbean coral Acropora cervicornis.</title>
        <authorList>
            <person name="Selwyn J.D."/>
            <person name="Vollmer S.V."/>
        </authorList>
    </citation>
    <scope>NUCLEOTIDE SEQUENCE</scope>
    <source>
        <strain evidence="2">K2</strain>
    </source>
</reference>
<feature type="compositionally biased region" description="Polar residues" evidence="1">
    <location>
        <begin position="503"/>
        <end position="517"/>
    </location>
</feature>
<dbReference type="InterPro" id="IPR039191">
    <property type="entry name" value="Nopp140-like"/>
</dbReference>
<dbReference type="PANTHER" id="PTHR23216:SF1">
    <property type="entry name" value="NUCLEOLAR AND COILED-BODY PHOSPHOPROTEIN 1"/>
    <property type="match status" value="1"/>
</dbReference>
<keyword evidence="3" id="KW-1185">Reference proteome</keyword>
<feature type="compositionally biased region" description="Acidic residues" evidence="1">
    <location>
        <begin position="521"/>
        <end position="538"/>
    </location>
</feature>
<accession>A0AAD9QRZ8</accession>
<reference evidence="2" key="2">
    <citation type="journal article" date="2023" name="Science">
        <title>Genomic signatures of disease resistance in endangered staghorn corals.</title>
        <authorList>
            <person name="Vollmer S.V."/>
            <person name="Selwyn J.D."/>
            <person name="Despard B.A."/>
            <person name="Roesel C.L."/>
        </authorList>
    </citation>
    <scope>NUCLEOTIDE SEQUENCE</scope>
    <source>
        <strain evidence="2">K2</strain>
    </source>
</reference>
<feature type="compositionally biased region" description="Low complexity" evidence="1">
    <location>
        <begin position="426"/>
        <end position="435"/>
    </location>
</feature>
<feature type="compositionally biased region" description="Acidic residues" evidence="1">
    <location>
        <begin position="486"/>
        <end position="498"/>
    </location>
</feature>
<sequence>MATVPSEIYPHIYSFLLQNKFVKTAKSFKKEALVCVGTTESPWKKAGENNWCPETAVGCTGYLLWMITFLHPMSSCLGKSWDHHCKESFIRQPAATTLTKMDNKAMIPKIPMEVPNPVTPTLAGQIVGNSSKLWSEDEENIKLIVVQGGSMSSQEAGDEIIHSVEDFLADDVIDCDIVEWYNTYLSSEKTERQRKRKVQDVSNEPKAKRRKKQTSTSESSCEEDIQVEKHVHPKAKAETFNSFNSNHDKKTWKQTVCHSGSEESKTSNKKSHFKAKKKKALSSGLNGKVAKHEVQKSSSELSSEEEEKGLKKKNSTQLTKNKSQKTELLVNLGAKSSSSKEKTKDSAKSKVKKNSEAVISDDSKGLKKNKKKPSKASAKSTSSEEEESSVSSTSEEDVDMTLDKVNSAKSKVSLTAREGNNKQAQSSDESSSSNESDSEPTVMPKNSSKLTSAKLGQNEKSLERKQNLNPVKQASKNKVIQRSTDSSDESSSSEDSEDELSKNEASSTSNNLITKNQSSSSEEESSDDDDDDIHDDDDGVKSKSNLKAKVKEGATSKAISNNRLNGTVKEEKNQQKSLHKPQGVSFSYIEMSNSSTIH</sequence>
<feature type="compositionally biased region" description="Basic and acidic residues" evidence="1">
    <location>
        <begin position="338"/>
        <end position="348"/>
    </location>
</feature>
<dbReference type="PANTHER" id="PTHR23216">
    <property type="entry name" value="NUCLEOLAR AND COILED-BODY PHOSPHOPROTEIN 1"/>
    <property type="match status" value="1"/>
</dbReference>
<comment type="caution">
    <text evidence="2">The sequence shown here is derived from an EMBL/GenBank/DDBJ whole genome shotgun (WGS) entry which is preliminary data.</text>
</comment>
<feature type="region of interest" description="Disordered" evidence="1">
    <location>
        <begin position="189"/>
        <end position="598"/>
    </location>
</feature>
<dbReference type="GO" id="GO:0005654">
    <property type="term" value="C:nucleoplasm"/>
    <property type="evidence" value="ECO:0007669"/>
    <property type="project" value="TreeGrafter"/>
</dbReference>
<proteinExistence type="predicted"/>
<feature type="compositionally biased region" description="Polar residues" evidence="1">
    <location>
        <begin position="467"/>
        <end position="484"/>
    </location>
</feature>
<evidence type="ECO:0000256" key="1">
    <source>
        <dbReference type="SAM" id="MobiDB-lite"/>
    </source>
</evidence>
<dbReference type="AlphaFoldDB" id="A0AAD9QRZ8"/>
<organism evidence="2 3">
    <name type="scientific">Acropora cervicornis</name>
    <name type="common">Staghorn coral</name>
    <dbReference type="NCBI Taxonomy" id="6130"/>
    <lineage>
        <taxon>Eukaryota</taxon>
        <taxon>Metazoa</taxon>
        <taxon>Cnidaria</taxon>
        <taxon>Anthozoa</taxon>
        <taxon>Hexacorallia</taxon>
        <taxon>Scleractinia</taxon>
        <taxon>Astrocoeniina</taxon>
        <taxon>Acroporidae</taxon>
        <taxon>Acropora</taxon>
    </lineage>
</organism>
<dbReference type="EMBL" id="JARQWQ010000017">
    <property type="protein sequence ID" value="KAK2566295.1"/>
    <property type="molecule type" value="Genomic_DNA"/>
</dbReference>
<dbReference type="PROSITE" id="PS50896">
    <property type="entry name" value="LISH"/>
    <property type="match status" value="1"/>
</dbReference>
<feature type="compositionally biased region" description="Acidic residues" evidence="1">
    <location>
        <begin position="383"/>
        <end position="400"/>
    </location>
</feature>
<gene>
    <name evidence="2" type="ORF">P5673_009783</name>
</gene>
<protein>
    <recommendedName>
        <fullName evidence="4">LisH domain-containing protein</fullName>
    </recommendedName>
</protein>
<feature type="compositionally biased region" description="Basic residues" evidence="1">
    <location>
        <begin position="267"/>
        <end position="280"/>
    </location>
</feature>
<feature type="compositionally biased region" description="Polar residues" evidence="1">
    <location>
        <begin position="444"/>
        <end position="459"/>
    </location>
</feature>
<evidence type="ECO:0000313" key="3">
    <source>
        <dbReference type="Proteomes" id="UP001249851"/>
    </source>
</evidence>
<name>A0AAD9QRZ8_ACRCE</name>
<dbReference type="Proteomes" id="UP001249851">
    <property type="component" value="Unassembled WGS sequence"/>
</dbReference>